<dbReference type="SMART" id="SM00256">
    <property type="entry name" value="FBOX"/>
    <property type="match status" value="1"/>
</dbReference>
<dbReference type="InterPro" id="IPR046676">
    <property type="entry name" value="DUF6546"/>
</dbReference>
<protein>
    <submittedName>
        <fullName evidence="2">Oxoglutarate iron-dependent oxygenase</fullName>
    </submittedName>
</protein>
<dbReference type="Pfam" id="PF12937">
    <property type="entry name" value="F-box-like"/>
    <property type="match status" value="1"/>
</dbReference>
<evidence type="ECO:0000259" key="1">
    <source>
        <dbReference type="PROSITE" id="PS50181"/>
    </source>
</evidence>
<dbReference type="InterPro" id="IPR036047">
    <property type="entry name" value="F-box-like_dom_sf"/>
</dbReference>
<dbReference type="CDD" id="cd09917">
    <property type="entry name" value="F-box_SF"/>
    <property type="match status" value="1"/>
</dbReference>
<proteinExistence type="predicted"/>
<dbReference type="Pfam" id="PF20183">
    <property type="entry name" value="DUF6546"/>
    <property type="match status" value="1"/>
</dbReference>
<name>A0ABR2HPK8_9PEZI</name>
<sequence>MSLTTEFGRALPTELILRVLEQLDPSQRPTCAAVCRSWQAIVERSTFDTYDYRLGLLKHVVYRVPVGDSLQFPDPEDSDDGWPEDRHSRIAAKYRQRQRKHMKKFKQAVELLFAILSNFNGKQCAFRLDIATVGTDHAYRKRTVQRQGLTQFHILGIQSQRQITGMPYERTPWVEFRRDHYLRGGEVTPHGPVGFNCQAWKSFALSQWIGHRSYYNTLPMVNAVTEFRISSQCFHYIGDVSRSMMMRSLPNLRHVTFEKWPEEYPGEWRSELSRLDWFGAMLPNWPPSLKSIYLFQLINDSVASEDEDGFPPESPLHDKDTKAAAALGWMNNRIDLLRWSENWMPTMRQLYHKVLPKHLALRSLGMEELGVCYLIDADRFFATFDGVRPLPLWPDLRILVLTANLLPEGGAELGGEDPERGPEYVQTLLKRVAALVPQMPKLQVLELWEADVEYGGAAFQYSALGPNPGATARWVSTFDMKIDDDVKAAWESIVVDEGHYHVEFLPEKISNKFRGPVDFIARQLLTADKILDPETLRTLTMIEMRDPDLEEER</sequence>
<organism evidence="2 3">
    <name type="scientific">Apiospora arundinis</name>
    <dbReference type="NCBI Taxonomy" id="335852"/>
    <lineage>
        <taxon>Eukaryota</taxon>
        <taxon>Fungi</taxon>
        <taxon>Dikarya</taxon>
        <taxon>Ascomycota</taxon>
        <taxon>Pezizomycotina</taxon>
        <taxon>Sordariomycetes</taxon>
        <taxon>Xylariomycetidae</taxon>
        <taxon>Amphisphaeriales</taxon>
        <taxon>Apiosporaceae</taxon>
        <taxon>Apiospora</taxon>
    </lineage>
</organism>
<feature type="domain" description="F-box" evidence="1">
    <location>
        <begin position="5"/>
        <end position="50"/>
    </location>
</feature>
<dbReference type="InterPro" id="IPR001810">
    <property type="entry name" value="F-box_dom"/>
</dbReference>
<dbReference type="Gene3D" id="1.20.1280.50">
    <property type="match status" value="1"/>
</dbReference>
<evidence type="ECO:0000313" key="2">
    <source>
        <dbReference type="EMBL" id="KAK8850918.1"/>
    </source>
</evidence>
<dbReference type="Proteomes" id="UP001390339">
    <property type="component" value="Unassembled WGS sequence"/>
</dbReference>
<dbReference type="PROSITE" id="PS50181">
    <property type="entry name" value="FBOX"/>
    <property type="match status" value="1"/>
</dbReference>
<gene>
    <name evidence="2" type="ORF">PGQ11_013397</name>
</gene>
<dbReference type="EMBL" id="JAPCWZ010000009">
    <property type="protein sequence ID" value="KAK8850918.1"/>
    <property type="molecule type" value="Genomic_DNA"/>
</dbReference>
<evidence type="ECO:0000313" key="3">
    <source>
        <dbReference type="Proteomes" id="UP001390339"/>
    </source>
</evidence>
<keyword evidence="3" id="KW-1185">Reference proteome</keyword>
<dbReference type="SUPFAM" id="SSF81383">
    <property type="entry name" value="F-box domain"/>
    <property type="match status" value="1"/>
</dbReference>
<accession>A0ABR2HPK8</accession>
<comment type="caution">
    <text evidence="2">The sequence shown here is derived from an EMBL/GenBank/DDBJ whole genome shotgun (WGS) entry which is preliminary data.</text>
</comment>
<reference evidence="2 3" key="1">
    <citation type="journal article" date="2024" name="IMA Fungus">
        <title>Apiospora arundinis, a panoply of carbohydrate-active enzymes and secondary metabolites.</title>
        <authorList>
            <person name="Sorensen T."/>
            <person name="Petersen C."/>
            <person name="Muurmann A.T."/>
            <person name="Christiansen J.V."/>
            <person name="Brundto M.L."/>
            <person name="Overgaard C.K."/>
            <person name="Boysen A.T."/>
            <person name="Wollenberg R.D."/>
            <person name="Larsen T.O."/>
            <person name="Sorensen J.L."/>
            <person name="Nielsen K.L."/>
            <person name="Sondergaard T.E."/>
        </authorList>
    </citation>
    <scope>NUCLEOTIDE SEQUENCE [LARGE SCALE GENOMIC DNA]</scope>
    <source>
        <strain evidence="2 3">AAU 773</strain>
    </source>
</reference>